<protein>
    <submittedName>
        <fullName evidence="1">Ribonuclease H-like domain-containing protein</fullName>
    </submittedName>
</protein>
<sequence>MASHDQQWYMDSEATSHLSSHTGNLQTSFLNRNFHSVIVGNESSILVTHPGHVQIPNPYRPFHLRNVLVTSNIIKNFVSVRKFTTANKRSIDFDPYGFTIRDYHTRQTLLRCDSTGDLYPLHVVASAFALLTNNHSLWHQRLGHPGDAVIQTLSLRGLLGPEGSPVTLYRSLTRSLEYLTFTRPDLSYAVQQLCLYMHDPREPHLNAMKRVLRYLRGTTNRDYTTFGLLHPLLIAYSEAIGAVVGYRSAATLDKLCVSLGDNLLRGPSKRQDICPRSSAEPEYRRGVANAVAKHLGIRQTLPPYSSHQRLIVILHPTTRTIDSLMQLELSTAMDVESPLVSIETQVMDVVSSLEIGTDEVQMIGIKGMGGAGKTTTAKGVFDNLSS</sequence>
<dbReference type="EMBL" id="BQNB010020574">
    <property type="protein sequence ID" value="GJT97388.1"/>
    <property type="molecule type" value="Genomic_DNA"/>
</dbReference>
<evidence type="ECO:0000313" key="1">
    <source>
        <dbReference type="EMBL" id="GJT97388.1"/>
    </source>
</evidence>
<reference evidence="1" key="2">
    <citation type="submission" date="2022-01" db="EMBL/GenBank/DDBJ databases">
        <authorList>
            <person name="Yamashiro T."/>
            <person name="Shiraishi A."/>
            <person name="Satake H."/>
            <person name="Nakayama K."/>
        </authorList>
    </citation>
    <scope>NUCLEOTIDE SEQUENCE</scope>
</reference>
<name>A0ABQ5IDA7_9ASTR</name>
<dbReference type="InterPro" id="IPR027417">
    <property type="entry name" value="P-loop_NTPase"/>
</dbReference>
<gene>
    <name evidence="1" type="ORF">Tco_1092906</name>
</gene>
<accession>A0ABQ5IDA7</accession>
<dbReference type="SUPFAM" id="SSF52540">
    <property type="entry name" value="P-loop containing nucleoside triphosphate hydrolases"/>
    <property type="match status" value="1"/>
</dbReference>
<comment type="caution">
    <text evidence="1">The sequence shown here is derived from an EMBL/GenBank/DDBJ whole genome shotgun (WGS) entry which is preliminary data.</text>
</comment>
<keyword evidence="2" id="KW-1185">Reference proteome</keyword>
<dbReference type="Proteomes" id="UP001151760">
    <property type="component" value="Unassembled WGS sequence"/>
</dbReference>
<dbReference type="PANTHER" id="PTHR11439:SF524">
    <property type="entry name" value="RNA-DIRECTED DNA POLYMERASE, PROTEIN KINASE RLK-PELLE-DLSV FAMILY"/>
    <property type="match status" value="1"/>
</dbReference>
<proteinExistence type="predicted"/>
<dbReference type="PANTHER" id="PTHR11439">
    <property type="entry name" value="GAG-POL-RELATED RETROTRANSPOSON"/>
    <property type="match status" value="1"/>
</dbReference>
<dbReference type="Gene3D" id="3.40.50.300">
    <property type="entry name" value="P-loop containing nucleotide triphosphate hydrolases"/>
    <property type="match status" value="1"/>
</dbReference>
<organism evidence="1 2">
    <name type="scientific">Tanacetum coccineum</name>
    <dbReference type="NCBI Taxonomy" id="301880"/>
    <lineage>
        <taxon>Eukaryota</taxon>
        <taxon>Viridiplantae</taxon>
        <taxon>Streptophyta</taxon>
        <taxon>Embryophyta</taxon>
        <taxon>Tracheophyta</taxon>
        <taxon>Spermatophyta</taxon>
        <taxon>Magnoliopsida</taxon>
        <taxon>eudicotyledons</taxon>
        <taxon>Gunneridae</taxon>
        <taxon>Pentapetalae</taxon>
        <taxon>asterids</taxon>
        <taxon>campanulids</taxon>
        <taxon>Asterales</taxon>
        <taxon>Asteraceae</taxon>
        <taxon>Asteroideae</taxon>
        <taxon>Anthemideae</taxon>
        <taxon>Anthemidinae</taxon>
        <taxon>Tanacetum</taxon>
    </lineage>
</organism>
<reference evidence="1" key="1">
    <citation type="journal article" date="2022" name="Int. J. Mol. Sci.">
        <title>Draft Genome of Tanacetum Coccineum: Genomic Comparison of Closely Related Tanacetum-Family Plants.</title>
        <authorList>
            <person name="Yamashiro T."/>
            <person name="Shiraishi A."/>
            <person name="Nakayama K."/>
            <person name="Satake H."/>
        </authorList>
    </citation>
    <scope>NUCLEOTIDE SEQUENCE</scope>
</reference>
<evidence type="ECO:0000313" key="2">
    <source>
        <dbReference type="Proteomes" id="UP001151760"/>
    </source>
</evidence>